<dbReference type="AlphaFoldDB" id="A0A9N9C4L9"/>
<proteinExistence type="predicted"/>
<keyword evidence="2" id="KW-1185">Reference proteome</keyword>
<dbReference type="Proteomes" id="UP000789375">
    <property type="component" value="Unassembled WGS sequence"/>
</dbReference>
<gene>
    <name evidence="1" type="ORF">FMOSSE_LOCUS8234</name>
</gene>
<name>A0A9N9C4L9_FUNMO</name>
<evidence type="ECO:0000313" key="2">
    <source>
        <dbReference type="Proteomes" id="UP000789375"/>
    </source>
</evidence>
<sequence length="45" mass="4819">MVLPRDDATSQEEVICGYDSLTACSSDGGRHCQTINGVKAECKDD</sequence>
<dbReference type="EMBL" id="CAJVPP010002093">
    <property type="protein sequence ID" value="CAG8586814.1"/>
    <property type="molecule type" value="Genomic_DNA"/>
</dbReference>
<protein>
    <submittedName>
        <fullName evidence="1">10761_t:CDS:1</fullName>
    </submittedName>
</protein>
<reference evidence="1" key="1">
    <citation type="submission" date="2021-06" db="EMBL/GenBank/DDBJ databases">
        <authorList>
            <person name="Kallberg Y."/>
            <person name="Tangrot J."/>
            <person name="Rosling A."/>
        </authorList>
    </citation>
    <scope>NUCLEOTIDE SEQUENCE</scope>
    <source>
        <strain evidence="1">87-6 pot B 2015</strain>
    </source>
</reference>
<accession>A0A9N9C4L9</accession>
<organism evidence="1 2">
    <name type="scientific">Funneliformis mosseae</name>
    <name type="common">Endomycorrhizal fungus</name>
    <name type="synonym">Glomus mosseae</name>
    <dbReference type="NCBI Taxonomy" id="27381"/>
    <lineage>
        <taxon>Eukaryota</taxon>
        <taxon>Fungi</taxon>
        <taxon>Fungi incertae sedis</taxon>
        <taxon>Mucoromycota</taxon>
        <taxon>Glomeromycotina</taxon>
        <taxon>Glomeromycetes</taxon>
        <taxon>Glomerales</taxon>
        <taxon>Glomeraceae</taxon>
        <taxon>Funneliformis</taxon>
    </lineage>
</organism>
<evidence type="ECO:0000313" key="1">
    <source>
        <dbReference type="EMBL" id="CAG8586814.1"/>
    </source>
</evidence>
<comment type="caution">
    <text evidence="1">The sequence shown here is derived from an EMBL/GenBank/DDBJ whole genome shotgun (WGS) entry which is preliminary data.</text>
</comment>